<evidence type="ECO:0000256" key="4">
    <source>
        <dbReference type="SAM" id="MobiDB-lite"/>
    </source>
</evidence>
<dbReference type="FunFam" id="3.40.50.720:FF:000033">
    <property type="entry name" value="Adenylyltransferase and sulfurtransferase MOCS3"/>
    <property type="match status" value="1"/>
</dbReference>
<dbReference type="InterPro" id="IPR036873">
    <property type="entry name" value="Rhodanese-like_dom_sf"/>
</dbReference>
<dbReference type="SUPFAM" id="SSF69572">
    <property type="entry name" value="Activating enzymes of the ubiquitin-like proteins"/>
    <property type="match status" value="1"/>
</dbReference>
<feature type="domain" description="THIF-type NAD/FAD binding fold" evidence="5">
    <location>
        <begin position="13"/>
        <end position="247"/>
    </location>
</feature>
<dbReference type="GO" id="GO:0005524">
    <property type="term" value="F:ATP binding"/>
    <property type="evidence" value="ECO:0007669"/>
    <property type="project" value="UniProtKB-KW"/>
</dbReference>
<dbReference type="InterPro" id="IPR045886">
    <property type="entry name" value="ThiF/MoeB/HesA"/>
</dbReference>
<dbReference type="SUPFAM" id="SSF52821">
    <property type="entry name" value="Rhodanese/Cell cycle control phosphatase"/>
    <property type="match status" value="1"/>
</dbReference>
<dbReference type="Gene3D" id="3.40.250.10">
    <property type="entry name" value="Rhodanese-like domain"/>
    <property type="match status" value="1"/>
</dbReference>
<dbReference type="GO" id="GO:0016779">
    <property type="term" value="F:nucleotidyltransferase activity"/>
    <property type="evidence" value="ECO:0007669"/>
    <property type="project" value="TreeGrafter"/>
</dbReference>
<keyword evidence="7" id="KW-1185">Reference proteome</keyword>
<dbReference type="GO" id="GO:0008641">
    <property type="term" value="F:ubiquitin-like modifier activating enzyme activity"/>
    <property type="evidence" value="ECO:0007669"/>
    <property type="project" value="InterPro"/>
</dbReference>
<dbReference type="eggNOG" id="COG0607">
    <property type="taxonomic scope" value="Bacteria"/>
</dbReference>
<keyword evidence="2" id="KW-0547">Nucleotide-binding</keyword>
<feature type="compositionally biased region" description="Low complexity" evidence="4">
    <location>
        <begin position="248"/>
        <end position="258"/>
    </location>
</feature>
<dbReference type="InterPro" id="IPR000594">
    <property type="entry name" value="ThiF_NAD_FAD-bd"/>
</dbReference>
<proteinExistence type="predicted"/>
<evidence type="ECO:0000256" key="2">
    <source>
        <dbReference type="ARBA" id="ARBA00022741"/>
    </source>
</evidence>
<dbReference type="RefSeq" id="WP_015771530.1">
    <property type="nucleotide sequence ID" value="NC_013174.1"/>
</dbReference>
<dbReference type="STRING" id="471856.Jden_1246"/>
<dbReference type="AlphaFoldDB" id="C7R445"/>
<evidence type="ECO:0000256" key="1">
    <source>
        <dbReference type="ARBA" id="ARBA00022679"/>
    </source>
</evidence>
<dbReference type="HOGENOM" id="CLU_013325_1_0_11"/>
<name>C7R445_JONDD</name>
<dbReference type="KEGG" id="jde:Jden_1246"/>
<organism evidence="6 7">
    <name type="scientific">Jonesia denitrificans (strain ATCC 14870 / DSM 20603 / BCRC 15368 / CIP 55.134 / JCM 11481 / NBRC 15587 / NCTC 10816 / Prevot 55134)</name>
    <name type="common">Listeria denitrificans</name>
    <dbReference type="NCBI Taxonomy" id="471856"/>
    <lineage>
        <taxon>Bacteria</taxon>
        <taxon>Bacillati</taxon>
        <taxon>Actinomycetota</taxon>
        <taxon>Actinomycetes</taxon>
        <taxon>Micrococcales</taxon>
        <taxon>Jonesiaceae</taxon>
        <taxon>Jonesia</taxon>
    </lineage>
</organism>
<evidence type="ECO:0000259" key="5">
    <source>
        <dbReference type="Pfam" id="PF00899"/>
    </source>
</evidence>
<dbReference type="CDD" id="cd00757">
    <property type="entry name" value="ThiF_MoeB_HesA_family"/>
    <property type="match status" value="1"/>
</dbReference>
<dbReference type="OrthoDB" id="9804286at2"/>
<accession>C7R445</accession>
<reference evidence="6 7" key="1">
    <citation type="journal article" date="2009" name="Stand. Genomic Sci.">
        <title>Complete genome sequence of Jonesia denitrificans type strain (Prevot 55134).</title>
        <authorList>
            <person name="Pukall R."/>
            <person name="Gehrich-Schroter G."/>
            <person name="Lapidus A."/>
            <person name="Nolan M."/>
            <person name="Glavina Del Rio T."/>
            <person name="Lucas S."/>
            <person name="Chen F."/>
            <person name="Tice H."/>
            <person name="Pitluck S."/>
            <person name="Cheng J.F."/>
            <person name="Copeland A."/>
            <person name="Saunders E."/>
            <person name="Brettin T."/>
            <person name="Detter J.C."/>
            <person name="Bruce D."/>
            <person name="Goodwin L."/>
            <person name="Pati A."/>
            <person name="Ivanova N."/>
            <person name="Mavromatis K."/>
            <person name="Ovchinnikova G."/>
            <person name="Chen A."/>
            <person name="Palaniappan K."/>
            <person name="Land M."/>
            <person name="Hauser L."/>
            <person name="Chang Y.J."/>
            <person name="Jeffries C.D."/>
            <person name="Chain P."/>
            <person name="Goker M."/>
            <person name="Bristow J."/>
            <person name="Eisen J.A."/>
            <person name="Markowitz V."/>
            <person name="Hugenholtz P."/>
            <person name="Kyrpides N.C."/>
            <person name="Klenk H.P."/>
            <person name="Han C."/>
        </authorList>
    </citation>
    <scope>NUCLEOTIDE SEQUENCE [LARGE SCALE GENOMIC DNA]</scope>
    <source>
        <strain evidence="7">ATCC 14870 / DSM 20603 / BCRC 15368 / CIP 55.134 / JCM 11481 / NBRC 15587 / NCTC 10816 / Prevot 55134</strain>
    </source>
</reference>
<dbReference type="PANTHER" id="PTHR10953">
    <property type="entry name" value="UBIQUITIN-ACTIVATING ENZYME E1"/>
    <property type="match status" value="1"/>
</dbReference>
<dbReference type="Proteomes" id="UP000000628">
    <property type="component" value="Chromosome"/>
</dbReference>
<dbReference type="Pfam" id="PF00899">
    <property type="entry name" value="ThiF"/>
    <property type="match status" value="1"/>
</dbReference>
<evidence type="ECO:0000256" key="3">
    <source>
        <dbReference type="ARBA" id="ARBA00022840"/>
    </source>
</evidence>
<keyword evidence="1" id="KW-0808">Transferase</keyword>
<dbReference type="GO" id="GO:0004792">
    <property type="term" value="F:thiosulfate-cyanide sulfurtransferase activity"/>
    <property type="evidence" value="ECO:0007669"/>
    <property type="project" value="TreeGrafter"/>
</dbReference>
<feature type="region of interest" description="Disordered" evidence="4">
    <location>
        <begin position="248"/>
        <end position="281"/>
    </location>
</feature>
<protein>
    <submittedName>
        <fullName evidence="6">UBA/THIF-type NAD/FAD binding protein</fullName>
    </submittedName>
</protein>
<dbReference type="InterPro" id="IPR035985">
    <property type="entry name" value="Ubiquitin-activating_enz"/>
</dbReference>
<evidence type="ECO:0000313" key="6">
    <source>
        <dbReference type="EMBL" id="ACV08902.1"/>
    </source>
</evidence>
<keyword evidence="3" id="KW-0067">ATP-binding</keyword>
<dbReference type="EMBL" id="CP001706">
    <property type="protein sequence ID" value="ACV08902.1"/>
    <property type="molecule type" value="Genomic_DNA"/>
</dbReference>
<dbReference type="GO" id="GO:0005737">
    <property type="term" value="C:cytoplasm"/>
    <property type="evidence" value="ECO:0007669"/>
    <property type="project" value="TreeGrafter"/>
</dbReference>
<gene>
    <name evidence="6" type="ordered locus">Jden_1246</name>
</gene>
<dbReference type="Gene3D" id="3.40.50.720">
    <property type="entry name" value="NAD(P)-binding Rossmann-like Domain"/>
    <property type="match status" value="1"/>
</dbReference>
<dbReference type="eggNOG" id="COG0476">
    <property type="taxonomic scope" value="Bacteria"/>
</dbReference>
<dbReference type="PANTHER" id="PTHR10953:SF102">
    <property type="entry name" value="ADENYLYLTRANSFERASE AND SULFURTRANSFERASE MOCS3"/>
    <property type="match status" value="1"/>
</dbReference>
<evidence type="ECO:0000313" key="7">
    <source>
        <dbReference type="Proteomes" id="UP000000628"/>
    </source>
</evidence>
<sequence>MTPDFTTAETIHYARQMALPGFGHTAQQALRDAHVLVIGAGGLGSPALMHLAAAGVGTLEIYDDDTVDPSNLHRQLIHSYPRIGQRKTDSAATTLTQLNPHITIITHPTRLTHNNAYDAINRADLVIDGTDNFATRYLINDICVTTATPYIWAAISAWDAHISVFALPHTPCYRCLHPTPPPPNTVPTCAQTGVLPTLPGLIGTTQAHEAITLITGIGTPLTGTLATYSGHTNTWNYLPLNPSPTCPTCSTKPTTTPHHQPDPPPPTRPTNHPSALTNHPSALTNHPSALTTATTIDIRPPHTTHTNPWPTTLTIPLPDILANPHATATRLATHPAPRIIYCESGTTAQLAALTLTDAGLTDVSAHPGPPQ</sequence>